<keyword evidence="1" id="KW-1133">Transmembrane helix</keyword>
<feature type="signal peptide" evidence="2">
    <location>
        <begin position="1"/>
        <end position="20"/>
    </location>
</feature>
<feature type="domain" description="IPTL-CTERM protein sorting" evidence="3">
    <location>
        <begin position="138"/>
        <end position="164"/>
    </location>
</feature>
<keyword evidence="1" id="KW-0812">Transmembrane</keyword>
<dbReference type="KEGG" id="cpis:HS961_06995"/>
<dbReference type="InterPro" id="IPR026442">
    <property type="entry name" value="IPTL_CTERM"/>
</dbReference>
<name>A0A7G5EF32_9BURK</name>
<keyword evidence="2" id="KW-0732">Signal</keyword>
<evidence type="ECO:0000259" key="3">
    <source>
        <dbReference type="Pfam" id="PF18203"/>
    </source>
</evidence>
<proteinExistence type="predicted"/>
<gene>
    <name evidence="4" type="ORF">HS961_06995</name>
</gene>
<sequence length="167" mass="17626">MRKNLFVMASLVLFAATASAQTYVGSFKVNDGPDWNLPTTPVYSALEAAALLFGGAPTDYAVSIDPSTTNPATITHTAHYDGWGETCSIQAETERVDQDPVGYQLPGGTGSARSAYVSDHGCDGVNYVWRIKAAVPPTPVPTLGVFGLMSLGALIGVLGFRRTRKSV</sequence>
<reference evidence="4 5" key="1">
    <citation type="journal article" date="2020" name="G3 (Bethesda)">
        <title>CeMbio - The Caenorhabditis elegans Microbiome Resource.</title>
        <authorList>
            <person name="Dirksen P."/>
            <person name="Assie A."/>
            <person name="Zimmermann J."/>
            <person name="Zhang F."/>
            <person name="Tietje A.M."/>
            <person name="Marsh S.A."/>
            <person name="Felix M.A."/>
            <person name="Shapira M."/>
            <person name="Kaleta C."/>
            <person name="Schulenburg H."/>
            <person name="Samuel B."/>
        </authorList>
    </citation>
    <scope>NUCLEOTIDE SEQUENCE [LARGE SCALE GENOMIC DNA]</scope>
    <source>
        <strain evidence="4 5">BIGb0172</strain>
    </source>
</reference>
<evidence type="ECO:0000256" key="2">
    <source>
        <dbReference type="SAM" id="SignalP"/>
    </source>
</evidence>
<dbReference type="Pfam" id="PF18203">
    <property type="entry name" value="IPTL-CTERM"/>
    <property type="match status" value="1"/>
</dbReference>
<organism evidence="4 5">
    <name type="scientific">Comamonas piscis</name>
    <dbReference type="NCBI Taxonomy" id="1562974"/>
    <lineage>
        <taxon>Bacteria</taxon>
        <taxon>Pseudomonadati</taxon>
        <taxon>Pseudomonadota</taxon>
        <taxon>Betaproteobacteria</taxon>
        <taxon>Burkholderiales</taxon>
        <taxon>Comamonadaceae</taxon>
        <taxon>Comamonas</taxon>
    </lineage>
</organism>
<evidence type="ECO:0000313" key="5">
    <source>
        <dbReference type="Proteomes" id="UP000515240"/>
    </source>
</evidence>
<dbReference type="AlphaFoldDB" id="A0A7G5EF32"/>
<dbReference type="Proteomes" id="UP000515240">
    <property type="component" value="Chromosome"/>
</dbReference>
<keyword evidence="1" id="KW-0472">Membrane</keyword>
<feature type="transmembrane region" description="Helical" evidence="1">
    <location>
        <begin position="140"/>
        <end position="160"/>
    </location>
</feature>
<evidence type="ECO:0000313" key="4">
    <source>
        <dbReference type="EMBL" id="QMV72607.1"/>
    </source>
</evidence>
<protein>
    <submittedName>
        <fullName evidence="4">PEP-CTERM sorting domain-containing protein</fullName>
    </submittedName>
</protein>
<accession>A0A7G5EF32</accession>
<keyword evidence="5" id="KW-1185">Reference proteome</keyword>
<evidence type="ECO:0000256" key="1">
    <source>
        <dbReference type="SAM" id="Phobius"/>
    </source>
</evidence>
<feature type="chain" id="PRO_5028873331" evidence="2">
    <location>
        <begin position="21"/>
        <end position="167"/>
    </location>
</feature>
<dbReference type="EMBL" id="CP058554">
    <property type="protein sequence ID" value="QMV72607.1"/>
    <property type="molecule type" value="Genomic_DNA"/>
</dbReference>